<dbReference type="SMART" id="SM00220">
    <property type="entry name" value="S_TKc"/>
    <property type="match status" value="1"/>
</dbReference>
<evidence type="ECO:0000313" key="10">
    <source>
        <dbReference type="EMBL" id="VDD15255.1"/>
    </source>
</evidence>
<reference evidence="10" key="1">
    <citation type="submission" date="2018-11" db="EMBL/GenBank/DDBJ databases">
        <authorList>
            <consortium name="Genoscope - CEA"/>
            <person name="William W."/>
        </authorList>
    </citation>
    <scope>NUCLEOTIDE SEQUENCE</scope>
</reference>
<organism evidence="10">
    <name type="scientific">Brassica oleracea</name>
    <name type="common">Wild cabbage</name>
    <dbReference type="NCBI Taxonomy" id="3712"/>
    <lineage>
        <taxon>Eukaryota</taxon>
        <taxon>Viridiplantae</taxon>
        <taxon>Streptophyta</taxon>
        <taxon>Embryophyta</taxon>
        <taxon>Tracheophyta</taxon>
        <taxon>Spermatophyta</taxon>
        <taxon>Magnoliopsida</taxon>
        <taxon>eudicotyledons</taxon>
        <taxon>Gunneridae</taxon>
        <taxon>Pentapetalae</taxon>
        <taxon>rosids</taxon>
        <taxon>malvids</taxon>
        <taxon>Brassicales</taxon>
        <taxon>Brassicaceae</taxon>
        <taxon>Brassiceae</taxon>
        <taxon>Brassica</taxon>
    </lineage>
</organism>
<evidence type="ECO:0000256" key="7">
    <source>
        <dbReference type="ARBA" id="ARBA00047899"/>
    </source>
</evidence>
<name>A0A3P6CXQ9_BRAOL</name>
<keyword evidence="6" id="KW-0067">ATP-binding</keyword>
<dbReference type="FunFam" id="3.30.200.20:FF:000162">
    <property type="entry name" value="Adenine nucleotide alpha hydrolase-like domain kinase"/>
    <property type="match status" value="1"/>
</dbReference>
<dbReference type="InterPro" id="IPR008271">
    <property type="entry name" value="Ser/Thr_kinase_AS"/>
</dbReference>
<dbReference type="AlphaFoldDB" id="A0A3P6CXQ9"/>
<keyword evidence="3" id="KW-0808">Transferase</keyword>
<dbReference type="Pfam" id="PF00069">
    <property type="entry name" value="Pkinase"/>
    <property type="match status" value="1"/>
</dbReference>
<dbReference type="FunFam" id="1.10.510.10:FF:001023">
    <property type="entry name" value="Os07g0541700 protein"/>
    <property type="match status" value="1"/>
</dbReference>
<sequence>MSEIDTPESFQLMEFGVIFEATNHFSESNKVGQGGFGPVYKGTLPDGNEIAVKRLKATSSQGMAEFRNEVTLILRVLHVNFVQLLGCCIHGYDRLLMAIETSRRRRLFFTITDQTRSPLLNWEHRFDIMEGIAEGLCYLHNFTSPPILHRDLKPSNVLLGRDMIPKISDFGLAQMMETGTTEAAMETAVGTYGYMSEEYAKDNIISQKSDVFSYGVVLLEILTGRRIHEYCLTNRGDSLLDFVSLIFLCILKILKKIYI</sequence>
<comment type="catalytic activity">
    <reaction evidence="7">
        <text>L-threonyl-[protein] + ATP = O-phospho-L-threonyl-[protein] + ADP + H(+)</text>
        <dbReference type="Rhea" id="RHEA:46608"/>
        <dbReference type="Rhea" id="RHEA-COMP:11060"/>
        <dbReference type="Rhea" id="RHEA-COMP:11605"/>
        <dbReference type="ChEBI" id="CHEBI:15378"/>
        <dbReference type="ChEBI" id="CHEBI:30013"/>
        <dbReference type="ChEBI" id="CHEBI:30616"/>
        <dbReference type="ChEBI" id="CHEBI:61977"/>
        <dbReference type="ChEBI" id="CHEBI:456216"/>
        <dbReference type="EC" id="2.7.11.1"/>
    </reaction>
</comment>
<dbReference type="EMBL" id="LR031873">
    <property type="protein sequence ID" value="VDD15255.1"/>
    <property type="molecule type" value="Genomic_DNA"/>
</dbReference>
<dbReference type="PROSITE" id="PS00108">
    <property type="entry name" value="PROTEIN_KINASE_ST"/>
    <property type="match status" value="1"/>
</dbReference>
<evidence type="ECO:0000259" key="9">
    <source>
        <dbReference type="PROSITE" id="PS50011"/>
    </source>
</evidence>
<evidence type="ECO:0000256" key="2">
    <source>
        <dbReference type="ARBA" id="ARBA00022527"/>
    </source>
</evidence>
<evidence type="ECO:0000256" key="4">
    <source>
        <dbReference type="ARBA" id="ARBA00022741"/>
    </source>
</evidence>
<keyword evidence="4" id="KW-0547">Nucleotide-binding</keyword>
<protein>
    <recommendedName>
        <fullName evidence="1">non-specific serine/threonine protein kinase</fullName>
        <ecNumber evidence="1">2.7.11.1</ecNumber>
    </recommendedName>
</protein>
<dbReference type="SUPFAM" id="SSF56112">
    <property type="entry name" value="Protein kinase-like (PK-like)"/>
    <property type="match status" value="1"/>
</dbReference>
<dbReference type="Gene3D" id="3.30.200.20">
    <property type="entry name" value="Phosphorylase Kinase, domain 1"/>
    <property type="match status" value="1"/>
</dbReference>
<dbReference type="InterPro" id="IPR000719">
    <property type="entry name" value="Prot_kinase_dom"/>
</dbReference>
<dbReference type="PANTHER" id="PTHR27006">
    <property type="entry name" value="PROMASTIGOTE SURFACE ANTIGEN PROTEIN PSA"/>
    <property type="match status" value="1"/>
</dbReference>
<dbReference type="EC" id="2.7.11.1" evidence="1"/>
<accession>A0A3P6CXQ9</accession>
<comment type="catalytic activity">
    <reaction evidence="8">
        <text>L-seryl-[protein] + ATP = O-phospho-L-seryl-[protein] + ADP + H(+)</text>
        <dbReference type="Rhea" id="RHEA:17989"/>
        <dbReference type="Rhea" id="RHEA-COMP:9863"/>
        <dbReference type="Rhea" id="RHEA-COMP:11604"/>
        <dbReference type="ChEBI" id="CHEBI:15378"/>
        <dbReference type="ChEBI" id="CHEBI:29999"/>
        <dbReference type="ChEBI" id="CHEBI:30616"/>
        <dbReference type="ChEBI" id="CHEBI:83421"/>
        <dbReference type="ChEBI" id="CHEBI:456216"/>
        <dbReference type="EC" id="2.7.11.1"/>
    </reaction>
</comment>
<keyword evidence="2" id="KW-0723">Serine/threonine-protein kinase</keyword>
<dbReference type="PROSITE" id="PS50011">
    <property type="entry name" value="PROTEIN_KINASE_DOM"/>
    <property type="match status" value="1"/>
</dbReference>
<evidence type="ECO:0000256" key="5">
    <source>
        <dbReference type="ARBA" id="ARBA00022777"/>
    </source>
</evidence>
<proteinExistence type="predicted"/>
<dbReference type="GO" id="GO:0004674">
    <property type="term" value="F:protein serine/threonine kinase activity"/>
    <property type="evidence" value="ECO:0007669"/>
    <property type="project" value="UniProtKB-KW"/>
</dbReference>
<dbReference type="Gene3D" id="1.10.510.10">
    <property type="entry name" value="Transferase(Phosphotransferase) domain 1"/>
    <property type="match status" value="1"/>
</dbReference>
<evidence type="ECO:0000256" key="3">
    <source>
        <dbReference type="ARBA" id="ARBA00022679"/>
    </source>
</evidence>
<evidence type="ECO:0000256" key="1">
    <source>
        <dbReference type="ARBA" id="ARBA00012513"/>
    </source>
</evidence>
<evidence type="ECO:0000256" key="6">
    <source>
        <dbReference type="ARBA" id="ARBA00022840"/>
    </source>
</evidence>
<keyword evidence="5" id="KW-0418">Kinase</keyword>
<dbReference type="GO" id="GO:0005524">
    <property type="term" value="F:ATP binding"/>
    <property type="evidence" value="ECO:0007669"/>
    <property type="project" value="UniProtKB-KW"/>
</dbReference>
<gene>
    <name evidence="10" type="ORF">BOLC4T28065H</name>
</gene>
<evidence type="ECO:0000256" key="8">
    <source>
        <dbReference type="ARBA" id="ARBA00048679"/>
    </source>
</evidence>
<dbReference type="InterPro" id="IPR011009">
    <property type="entry name" value="Kinase-like_dom_sf"/>
</dbReference>
<dbReference type="PANTHER" id="PTHR27006:SF586">
    <property type="entry name" value="CYSTEINE-RICH RECEPTOR-LIKE PROTEIN KINASE 10"/>
    <property type="match status" value="1"/>
</dbReference>
<feature type="domain" description="Protein kinase" evidence="9">
    <location>
        <begin position="25"/>
        <end position="259"/>
    </location>
</feature>